<evidence type="ECO:0000259" key="3">
    <source>
        <dbReference type="Pfam" id="PF12770"/>
    </source>
</evidence>
<keyword evidence="2" id="KW-0812">Transmembrane</keyword>
<evidence type="ECO:0000256" key="1">
    <source>
        <dbReference type="SAM" id="MobiDB-lite"/>
    </source>
</evidence>
<dbReference type="Pfam" id="PF12770">
    <property type="entry name" value="CHAT"/>
    <property type="match status" value="1"/>
</dbReference>
<evidence type="ECO:0000256" key="2">
    <source>
        <dbReference type="SAM" id="Phobius"/>
    </source>
</evidence>
<feature type="domain" description="CHAT" evidence="3">
    <location>
        <begin position="240"/>
        <end position="410"/>
    </location>
</feature>
<name>A0A9P5H8C4_9HYPO</name>
<feature type="transmembrane region" description="Helical" evidence="2">
    <location>
        <begin position="534"/>
        <end position="564"/>
    </location>
</feature>
<dbReference type="InterPro" id="IPR024983">
    <property type="entry name" value="CHAT_dom"/>
</dbReference>
<feature type="compositionally biased region" description="Basic and acidic residues" evidence="1">
    <location>
        <begin position="443"/>
        <end position="452"/>
    </location>
</feature>
<feature type="compositionally biased region" description="Polar residues" evidence="1">
    <location>
        <begin position="461"/>
        <end position="471"/>
    </location>
</feature>
<dbReference type="AlphaFoldDB" id="A0A9P5H8C4"/>
<feature type="region of interest" description="Disordered" evidence="1">
    <location>
        <begin position="62"/>
        <end position="85"/>
    </location>
</feature>
<comment type="caution">
    <text evidence="4">The sequence shown here is derived from an EMBL/GenBank/DDBJ whole genome shotgun (WGS) entry which is preliminary data.</text>
</comment>
<dbReference type="EMBL" id="JAANBB010000070">
    <property type="protein sequence ID" value="KAF7551856.1"/>
    <property type="molecule type" value="Genomic_DNA"/>
</dbReference>
<keyword evidence="2" id="KW-0472">Membrane</keyword>
<accession>A0A9P5H8C4</accession>
<evidence type="ECO:0000313" key="4">
    <source>
        <dbReference type="EMBL" id="KAF7551856.1"/>
    </source>
</evidence>
<organism evidence="4 5">
    <name type="scientific">Cylindrodendrum hubeiense</name>
    <dbReference type="NCBI Taxonomy" id="595255"/>
    <lineage>
        <taxon>Eukaryota</taxon>
        <taxon>Fungi</taxon>
        <taxon>Dikarya</taxon>
        <taxon>Ascomycota</taxon>
        <taxon>Pezizomycotina</taxon>
        <taxon>Sordariomycetes</taxon>
        <taxon>Hypocreomycetidae</taxon>
        <taxon>Hypocreales</taxon>
        <taxon>Nectriaceae</taxon>
        <taxon>Cylindrodendrum</taxon>
    </lineage>
</organism>
<dbReference type="Proteomes" id="UP000722485">
    <property type="component" value="Unassembled WGS sequence"/>
</dbReference>
<dbReference type="OrthoDB" id="5106606at2759"/>
<keyword evidence="2" id="KW-1133">Transmembrane helix</keyword>
<feature type="region of interest" description="Disordered" evidence="1">
    <location>
        <begin position="434"/>
        <end position="472"/>
    </location>
</feature>
<protein>
    <recommendedName>
        <fullName evidence="3">CHAT domain-containing protein</fullName>
    </recommendedName>
</protein>
<keyword evidence="5" id="KW-1185">Reference proteome</keyword>
<evidence type="ECO:0000313" key="5">
    <source>
        <dbReference type="Proteomes" id="UP000722485"/>
    </source>
</evidence>
<gene>
    <name evidence="4" type="ORF">G7Z17_g4730</name>
</gene>
<reference evidence="4" key="1">
    <citation type="submission" date="2020-03" db="EMBL/GenBank/DDBJ databases">
        <title>Draft Genome Sequence of Cylindrodendrum hubeiense.</title>
        <authorList>
            <person name="Buettner E."/>
            <person name="Kellner H."/>
        </authorList>
    </citation>
    <scope>NUCLEOTIDE SEQUENCE</scope>
    <source>
        <strain evidence="4">IHI 201604</strain>
    </source>
</reference>
<sequence>MPPAVIKINVQARSSLPPNENRRGWNVDIKETHANEPYANLRKETQLHDPFPITEYFRYESAVQRSGLPSPQRDRSPSPGNLPSLREASIHSASASGILHDANSSADMPADIERSASHQGGAVSSVEEYRQTMHQTLGLDTVSLDDSIVKISISEDLNSKEHESSHYYSIHSLLWELLEHDDNDVHLAADAPLRVMRPGVQVTRWITGIPNPKHLPASLRCVEKPIRLLVVVARSLRRPHDQHFRDVQSVVVDTLFTVAKYLRQQGRHDRLSVDVVRPGTLAEFKAHLQRGKIYDMVHFDVHGWVQMPEGIPKLLFALPNGYKAPMSDMLELDDKTLDFVPVDEVATLLKQHNITAVTLSACLSSYAQGKPLSNMCRAFARCGVSAITGMSFTVKSHTAKVYFAAFYPALVLANCNFRTAAVYGRRWVQVQHQREALKRRKEREREREQREQRRQRRQRRSGSGSNATSNVPRIIIPNDEDQIWPAVTTYFATDHIDRTNSLRLGAEIFEGDRLEQNILRLMAVAVGALADPRFLFLVTTTLSLLVTFFFGWTSGILTFFAVILSWRQLSKVAISARMPDADLSGFEAFREKHEMPASHGIKHSIGLMVLEDRLKICKQLFIQVLPPGNNARLLALKDLWLTTNFADAVEIAPAALFKRQSLPFFYFHLTRHMLSRWYVTWKSWRNSNDKAAGRDPEAASPGDINSPPRTILIIEGFESIVKHGRPIYPDALARMNTYIKAVEARHPAGQYLIIMSRVEVGWWTPQWNVNEYPWTEAELFLARPGFTFIKARD</sequence>
<proteinExistence type="predicted"/>